<dbReference type="PROSITE" id="PS51421">
    <property type="entry name" value="RAS"/>
    <property type="match status" value="1"/>
</dbReference>
<dbReference type="SMART" id="SM00233">
    <property type="entry name" value="PH"/>
    <property type="match status" value="1"/>
</dbReference>
<evidence type="ECO:0000256" key="2">
    <source>
        <dbReference type="ARBA" id="ARBA00022468"/>
    </source>
</evidence>
<sequence length="1217" mass="132175">MSKAGNPQRRTTYLISLTLVKVEAVPEDVAENQTEALPEGEGSPKKKKEEEEDAERAGVNATPEKNESCVEERDKTPVKEEVEQVHSKYGSPAESRPKPERWEIQAPQKDMPSAGKSKDTSFIHQPVRQMIKVYGGPTSEGTVRREGPRSETLRPKTELYREPPKLFLKGENGADLNSRSRSSLSFSVPPQINQRTEVAVRLQAGGNSTCWRELRETNTSVYHTAKTLDRRDNRAGDQPPLTAAAALGPYRASWADSDGRATLIRPGVPMSGGFSGVVTRDSSQGERYKAVSVSLPAAPTPDVSKLQRKGTSCTLDNSDLHSFSEDLKKGKDAQGGTMQRAPPRDRKMLKFISGIFTKSAAVPASANTVPPLYPAVERGSSEEEAVCTSSQEWTMTQPVLELHLGVLGGLCSGKSALVHRHLTGSYVALENAEGRQYIKDVQVDGQSHLLIIREETELPGAQFASWVDAVILVFSLENETSFQEVYKFYQQLALHRPISEIPFIVVGTQDKISSTNPRVIDDAKARQLCSDVRRCTYYETCATYGLNVNRVFTDAAQKIMAAKKQAALLASCRSLPNSPSHSGGSTPVSGIFPGQASNGGQSSDYSSSLPSTPVISHKEIGRTLKGEKSDSAGPGSVRSVRRRTPRFAGRRGSDSNRRSADYKGDFGIGRSIPIKQGVLLKRSGNSLNKEWKKKYVTLSNDGILTYHSSVNEYMLNAPGKEMDLLRVTVKVPGKRPPRAVPTCGPPAGLNGRVKDVLGPEVPVSPGSLLQAGEMEELGGTMFLRSNIGMQQCSSTLSNNAPGVDSAVEGVSSSSSTKDAGSASPLADRKKHRRKKSMNQKGDSAMGQADAKRKMWKLKSFGSLRNVSKTEEDNFDFLVVSSTGQTWHFEAQSVEERDSWVQAIESQILASLQLCESSKNKDGRDSQSEAVALQAIRNAKGNNFCVDCDAPNPMWASLNLGALLCIECSGIHRNLGTHVSRVRSLALDDLPRELTLVLSAIGNHMVNSTWESRTMGHRKPAPDATRKERESWIRAKYEQKLFVAPLPPPTPSEGPDITLSGRLLLAVMERNLPKLLLLLAHCSKEDINAPVRLLSRSLFMLRLPGSALHAACQQGDVVMTQLLLWYGCDVRYRDAQGQTALALAQSAGSQECVDILLQHGCPNEPAPSIPQTAGFASPGTPSFPVAMTPSLTAATTLKMPHKSGAANLSYSTSKRAVS</sequence>
<dbReference type="InterPro" id="IPR001849">
    <property type="entry name" value="PH_domain"/>
</dbReference>
<evidence type="ECO:0000256" key="3">
    <source>
        <dbReference type="ARBA" id="ARBA00022723"/>
    </source>
</evidence>
<keyword evidence="2" id="KW-0343">GTPase activation</keyword>
<feature type="region of interest" description="Disordered" evidence="10">
    <location>
        <begin position="795"/>
        <end position="850"/>
    </location>
</feature>
<dbReference type="PRINTS" id="PR00405">
    <property type="entry name" value="REVINTRACTNG"/>
</dbReference>
<dbReference type="CDD" id="cd04103">
    <property type="entry name" value="Centaurin_gamma"/>
    <property type="match status" value="1"/>
</dbReference>
<accession>A0A3B3CSG3</accession>
<keyword evidence="14" id="KW-1185">Reference proteome</keyword>
<evidence type="ECO:0000256" key="1">
    <source>
        <dbReference type="ARBA" id="ARBA00005430"/>
    </source>
</evidence>
<dbReference type="SUPFAM" id="SSF48403">
    <property type="entry name" value="Ankyrin repeat"/>
    <property type="match status" value="1"/>
</dbReference>
<feature type="compositionally biased region" description="Basic residues" evidence="10">
    <location>
        <begin position="639"/>
        <end position="649"/>
    </location>
</feature>
<keyword evidence="4" id="KW-0547">Nucleotide-binding</keyword>
<dbReference type="AlphaFoldDB" id="A0A3B3CSG3"/>
<dbReference type="FunFam" id="1.10.220.150:FF:000001">
    <property type="entry name" value="Arf-GAP with GTPase, ANK repeat and PH domain-containing protein 1"/>
    <property type="match status" value="1"/>
</dbReference>
<dbReference type="InterPro" id="IPR001806">
    <property type="entry name" value="Small_GTPase"/>
</dbReference>
<dbReference type="SUPFAM" id="SSF52540">
    <property type="entry name" value="P-loop containing nucleoside triphosphate hydrolases"/>
    <property type="match status" value="1"/>
</dbReference>
<dbReference type="SUPFAM" id="SSF57863">
    <property type="entry name" value="ArfGap/RecO-like zinc finger"/>
    <property type="match status" value="1"/>
</dbReference>
<evidence type="ECO:0000259" key="11">
    <source>
        <dbReference type="PROSITE" id="PS50003"/>
    </source>
</evidence>
<dbReference type="InterPro" id="IPR011993">
    <property type="entry name" value="PH-like_dom_sf"/>
</dbReference>
<feature type="region of interest" description="Disordered" evidence="10">
    <location>
        <begin position="168"/>
        <end position="188"/>
    </location>
</feature>
<feature type="compositionally biased region" description="Basic and acidic residues" evidence="10">
    <location>
        <begin position="651"/>
        <end position="662"/>
    </location>
</feature>
<protein>
    <submittedName>
        <fullName evidence="13">ArfGAP with GTPase domain, ankyrin repeat and PH domain 2</fullName>
    </submittedName>
</protein>
<dbReference type="STRING" id="30732.ENSOMEP00000020280"/>
<evidence type="ECO:0000256" key="5">
    <source>
        <dbReference type="ARBA" id="ARBA00022771"/>
    </source>
</evidence>
<dbReference type="CDD" id="cd01250">
    <property type="entry name" value="PH_AGAP"/>
    <property type="match status" value="1"/>
</dbReference>
<dbReference type="GO" id="GO:0005525">
    <property type="term" value="F:GTP binding"/>
    <property type="evidence" value="ECO:0007669"/>
    <property type="project" value="InterPro"/>
</dbReference>
<dbReference type="Pfam" id="PF00071">
    <property type="entry name" value="Ras"/>
    <property type="match status" value="1"/>
</dbReference>
<dbReference type="SMART" id="SM00175">
    <property type="entry name" value="RAB"/>
    <property type="match status" value="1"/>
</dbReference>
<dbReference type="FunFam" id="2.30.29.30:FF:000109">
    <property type="entry name" value="Arf-GAP with GTPase, ANK repeat and PH domain-containing protein 1"/>
    <property type="match status" value="1"/>
</dbReference>
<dbReference type="InterPro" id="IPR027417">
    <property type="entry name" value="P-loop_NTPase"/>
</dbReference>
<evidence type="ECO:0000259" key="12">
    <source>
        <dbReference type="PROSITE" id="PS50115"/>
    </source>
</evidence>
<evidence type="ECO:0000256" key="8">
    <source>
        <dbReference type="PROSITE-ProRule" id="PRU00023"/>
    </source>
</evidence>
<dbReference type="GO" id="GO:0005634">
    <property type="term" value="C:nucleus"/>
    <property type="evidence" value="ECO:0007669"/>
    <property type="project" value="TreeGrafter"/>
</dbReference>
<dbReference type="InterPro" id="IPR038508">
    <property type="entry name" value="ArfGAP_dom_sf"/>
</dbReference>
<dbReference type="Pfam" id="PF01412">
    <property type="entry name" value="ArfGap"/>
    <property type="match status" value="1"/>
</dbReference>
<dbReference type="SMART" id="SM00105">
    <property type="entry name" value="ArfGap"/>
    <property type="match status" value="1"/>
</dbReference>
<dbReference type="Gene3D" id="1.10.220.150">
    <property type="entry name" value="Arf GTPase activating protein"/>
    <property type="match status" value="1"/>
</dbReference>
<organism evidence="13 14">
    <name type="scientific">Oryzias melastigma</name>
    <name type="common">Marine medaka</name>
    <dbReference type="NCBI Taxonomy" id="30732"/>
    <lineage>
        <taxon>Eukaryota</taxon>
        <taxon>Metazoa</taxon>
        <taxon>Chordata</taxon>
        <taxon>Craniata</taxon>
        <taxon>Vertebrata</taxon>
        <taxon>Euteleostomi</taxon>
        <taxon>Actinopterygii</taxon>
        <taxon>Neopterygii</taxon>
        <taxon>Teleostei</taxon>
        <taxon>Neoteleostei</taxon>
        <taxon>Acanthomorphata</taxon>
        <taxon>Ovalentaria</taxon>
        <taxon>Atherinomorphae</taxon>
        <taxon>Beloniformes</taxon>
        <taxon>Adrianichthyidae</taxon>
        <taxon>Oryziinae</taxon>
        <taxon>Oryzias</taxon>
    </lineage>
</organism>
<dbReference type="Pfam" id="PF12796">
    <property type="entry name" value="Ank_2"/>
    <property type="match status" value="1"/>
</dbReference>
<dbReference type="Gene3D" id="3.40.50.300">
    <property type="entry name" value="P-loop containing nucleotide triphosphate hydrolases"/>
    <property type="match status" value="1"/>
</dbReference>
<dbReference type="InterPro" id="IPR001164">
    <property type="entry name" value="ArfGAP_dom"/>
</dbReference>
<dbReference type="Proteomes" id="UP000261560">
    <property type="component" value="Unplaced"/>
</dbReference>
<feature type="compositionally biased region" description="Basic residues" evidence="10">
    <location>
        <begin position="828"/>
        <end position="837"/>
    </location>
</feature>
<keyword evidence="7 8" id="KW-0040">ANK repeat</keyword>
<evidence type="ECO:0000256" key="7">
    <source>
        <dbReference type="ARBA" id="ARBA00023043"/>
    </source>
</evidence>
<dbReference type="FunFam" id="3.40.50.300:FF:000545">
    <property type="entry name" value="arf-GAP with GTPase, ANK repeat and PH domain-containing protein 2"/>
    <property type="match status" value="1"/>
</dbReference>
<dbReference type="GO" id="GO:0005096">
    <property type="term" value="F:GTPase activator activity"/>
    <property type="evidence" value="ECO:0007669"/>
    <property type="project" value="UniProtKB-KW"/>
</dbReference>
<feature type="compositionally biased region" description="Low complexity" evidence="10">
    <location>
        <begin position="598"/>
        <end position="611"/>
    </location>
</feature>
<reference evidence="13" key="2">
    <citation type="submission" date="2025-09" db="UniProtKB">
        <authorList>
            <consortium name="Ensembl"/>
        </authorList>
    </citation>
    <scope>IDENTIFICATION</scope>
</reference>
<keyword evidence="3" id="KW-0479">Metal-binding</keyword>
<evidence type="ECO:0000256" key="6">
    <source>
        <dbReference type="ARBA" id="ARBA00022833"/>
    </source>
</evidence>
<dbReference type="InterPro" id="IPR002110">
    <property type="entry name" value="Ankyrin_rpt"/>
</dbReference>
<dbReference type="InterPro" id="IPR036770">
    <property type="entry name" value="Ankyrin_rpt-contain_sf"/>
</dbReference>
<dbReference type="Gene3D" id="2.30.29.30">
    <property type="entry name" value="Pleckstrin-homology domain (PH domain)/Phosphotyrosine-binding domain (PTB)"/>
    <property type="match status" value="2"/>
</dbReference>
<dbReference type="PANTHER" id="PTHR45819:SF3">
    <property type="entry name" value="ARF-GAP WITH GTPASE, ANK REPEAT AND PH DOMAIN-CONTAINING PROTEIN 2"/>
    <property type="match status" value="1"/>
</dbReference>
<feature type="domain" description="PH" evidence="11">
    <location>
        <begin position="672"/>
        <end position="908"/>
    </location>
</feature>
<dbReference type="SMART" id="SM00174">
    <property type="entry name" value="RHO"/>
    <property type="match status" value="1"/>
</dbReference>
<evidence type="ECO:0000256" key="9">
    <source>
        <dbReference type="PROSITE-ProRule" id="PRU00288"/>
    </source>
</evidence>
<dbReference type="FunFam" id="1.25.40.20:FF:000298">
    <property type="entry name" value="ArfGAP with GTPase domain, ankyrin repeat and PH domain 2"/>
    <property type="match status" value="1"/>
</dbReference>
<dbReference type="GO" id="GO:0003924">
    <property type="term" value="F:GTPase activity"/>
    <property type="evidence" value="ECO:0007669"/>
    <property type="project" value="InterPro"/>
</dbReference>
<comment type="similarity">
    <text evidence="1">Belongs to the centaurin gamma-like family.</text>
</comment>
<evidence type="ECO:0000256" key="10">
    <source>
        <dbReference type="SAM" id="MobiDB-lite"/>
    </source>
</evidence>
<dbReference type="PaxDb" id="30732-ENSOMEP00000020280"/>
<feature type="region of interest" description="Disordered" evidence="10">
    <location>
        <begin position="576"/>
        <end position="662"/>
    </location>
</feature>
<dbReference type="GO" id="GO:0043524">
    <property type="term" value="P:negative regulation of neuron apoptotic process"/>
    <property type="evidence" value="ECO:0007669"/>
    <property type="project" value="TreeGrafter"/>
</dbReference>
<dbReference type="SUPFAM" id="SSF50729">
    <property type="entry name" value="PH domain-like"/>
    <property type="match status" value="1"/>
</dbReference>
<dbReference type="PROSITE" id="PS50003">
    <property type="entry name" value="PH_DOMAIN"/>
    <property type="match status" value="1"/>
</dbReference>
<dbReference type="SMART" id="SM00173">
    <property type="entry name" value="RAS"/>
    <property type="match status" value="1"/>
</dbReference>
<dbReference type="PANTHER" id="PTHR45819">
    <property type="entry name" value="CENTAURIN-GAMMA-1A"/>
    <property type="match status" value="1"/>
</dbReference>
<dbReference type="PROSITE" id="PS50115">
    <property type="entry name" value="ARFGAP"/>
    <property type="match status" value="1"/>
</dbReference>
<feature type="domain" description="Arf-GAP" evidence="12">
    <location>
        <begin position="929"/>
        <end position="1056"/>
    </location>
</feature>
<dbReference type="InterPro" id="IPR051282">
    <property type="entry name" value="Arf-GAP_GTPase_ANK_PH"/>
</dbReference>
<dbReference type="FunFam" id="2.30.29.30:FF:000332">
    <property type="entry name" value="arf-GAP with GTPase, ANK repeat and PH domain-containing protein 1 isoform X2"/>
    <property type="match status" value="1"/>
</dbReference>
<dbReference type="Gene3D" id="1.25.40.20">
    <property type="entry name" value="Ankyrin repeat-containing domain"/>
    <property type="match status" value="1"/>
</dbReference>
<evidence type="ECO:0000256" key="4">
    <source>
        <dbReference type="ARBA" id="ARBA00022741"/>
    </source>
</evidence>
<feature type="compositionally biased region" description="Basic and acidic residues" evidence="10">
    <location>
        <begin position="64"/>
        <end position="86"/>
    </location>
</feature>
<keyword evidence="5 9" id="KW-0863">Zinc-finger</keyword>
<feature type="region of interest" description="Disordered" evidence="10">
    <location>
        <begin position="30"/>
        <end position="119"/>
    </location>
</feature>
<evidence type="ECO:0000313" key="14">
    <source>
        <dbReference type="Proteomes" id="UP000261560"/>
    </source>
</evidence>
<dbReference type="GeneTree" id="ENSGT00940000158956"/>
<dbReference type="Ensembl" id="ENSOMET00000029723.1">
    <property type="protein sequence ID" value="ENSOMEP00000020280.1"/>
    <property type="gene ID" value="ENSOMEG00000022131.1"/>
</dbReference>
<feature type="repeat" description="ANK" evidence="8">
    <location>
        <begin position="1105"/>
        <end position="1134"/>
    </location>
</feature>
<dbReference type="PROSITE" id="PS51419">
    <property type="entry name" value="RAB"/>
    <property type="match status" value="1"/>
</dbReference>
<proteinExistence type="inferred from homology"/>
<keyword evidence="6" id="KW-0862">Zinc</keyword>
<name>A0A3B3CSG3_ORYME</name>
<reference evidence="13" key="1">
    <citation type="submission" date="2025-08" db="UniProtKB">
        <authorList>
            <consortium name="Ensembl"/>
        </authorList>
    </citation>
    <scope>IDENTIFICATION</scope>
</reference>
<feature type="compositionally biased region" description="Basic and acidic residues" evidence="10">
    <location>
        <begin position="616"/>
        <end position="630"/>
    </location>
</feature>
<dbReference type="PROSITE" id="PS50088">
    <property type="entry name" value="ANK_REPEAT"/>
    <property type="match status" value="1"/>
</dbReference>
<feature type="compositionally biased region" description="Polar residues" evidence="10">
    <location>
        <begin position="576"/>
        <end position="588"/>
    </location>
</feature>
<dbReference type="InterPro" id="IPR037278">
    <property type="entry name" value="ARFGAP/RecO"/>
</dbReference>
<evidence type="ECO:0000313" key="13">
    <source>
        <dbReference type="Ensembl" id="ENSOMEP00000020280.1"/>
    </source>
</evidence>
<dbReference type="GO" id="GO:0008270">
    <property type="term" value="F:zinc ion binding"/>
    <property type="evidence" value="ECO:0007669"/>
    <property type="project" value="UniProtKB-KW"/>
</dbReference>